<sequence>MSDATLDFGITIPYYNGQQAFRTGGRFGGGGQSPVLSTPKIEIKQDSQGNLPKGYEWRGIMTEEAKHNIEWEIHLIPPPQNGRYWECETSNKGVQLWSFIQSLYIHNRTSISQDCHKWLTDESYKQCFLSSRNLKVRVFPEPDAQAFMNHLRAHEYQHVEDHAWLTYEILGPLDEWQQANRDTVFIASSKYAMAAVNIAGTAETANRIMDYWQRALERSGDLYHNSQAGAHPVLQIRRIARENDIRSTCVIDFTIKPAQVLRYKGFDLDDPRPHGWHLKKVFNVATGRLGGNEPQLDYRNTDQNNRRIVNFGHMIECQNSNYLALDDPESSDDNTFGSLFDEEEKQ</sequence>
<evidence type="ECO:0000313" key="2">
    <source>
        <dbReference type="EMBL" id="MFC7088084.1"/>
    </source>
</evidence>
<name>A0ABW2EQ13_9GAMM</name>
<evidence type="ECO:0000313" key="3">
    <source>
        <dbReference type="Proteomes" id="UP001596411"/>
    </source>
</evidence>
<feature type="region of interest" description="Disordered" evidence="1">
    <location>
        <begin position="323"/>
        <end position="346"/>
    </location>
</feature>
<organism evidence="2 3">
    <name type="scientific">Halomonas salifodinae</name>
    <dbReference type="NCBI Taxonomy" id="438745"/>
    <lineage>
        <taxon>Bacteria</taxon>
        <taxon>Pseudomonadati</taxon>
        <taxon>Pseudomonadota</taxon>
        <taxon>Gammaproteobacteria</taxon>
        <taxon>Oceanospirillales</taxon>
        <taxon>Halomonadaceae</taxon>
        <taxon>Halomonas</taxon>
    </lineage>
</organism>
<reference evidence="3" key="1">
    <citation type="journal article" date="2019" name="Int. J. Syst. Evol. Microbiol.">
        <title>The Global Catalogue of Microorganisms (GCM) 10K type strain sequencing project: providing services to taxonomists for standard genome sequencing and annotation.</title>
        <authorList>
            <consortium name="The Broad Institute Genomics Platform"/>
            <consortium name="The Broad Institute Genome Sequencing Center for Infectious Disease"/>
            <person name="Wu L."/>
            <person name="Ma J."/>
        </authorList>
    </citation>
    <scope>NUCLEOTIDE SEQUENCE [LARGE SCALE GENOMIC DNA]</scope>
    <source>
        <strain evidence="3">CGMCC 1.13666</strain>
    </source>
</reference>
<protein>
    <submittedName>
        <fullName evidence="2">Uncharacterized protein</fullName>
    </submittedName>
</protein>
<keyword evidence="3" id="KW-1185">Reference proteome</keyword>
<accession>A0ABW2EQ13</accession>
<dbReference type="Proteomes" id="UP001596411">
    <property type="component" value="Unassembled WGS sequence"/>
</dbReference>
<proteinExistence type="predicted"/>
<evidence type="ECO:0000256" key="1">
    <source>
        <dbReference type="SAM" id="MobiDB-lite"/>
    </source>
</evidence>
<comment type="caution">
    <text evidence="2">The sequence shown here is derived from an EMBL/GenBank/DDBJ whole genome shotgun (WGS) entry which is preliminary data.</text>
</comment>
<dbReference type="EMBL" id="JBHSZP010000002">
    <property type="protein sequence ID" value="MFC7088084.1"/>
    <property type="molecule type" value="Genomic_DNA"/>
</dbReference>
<dbReference type="RefSeq" id="WP_346061373.1">
    <property type="nucleotide sequence ID" value="NZ_BAAADR010000004.1"/>
</dbReference>
<gene>
    <name evidence="2" type="ORF">ACFQH5_00780</name>
</gene>